<dbReference type="AlphaFoldDB" id="A0A1I5ADT6"/>
<feature type="transmembrane region" description="Helical" evidence="5">
    <location>
        <begin position="98"/>
        <end position="121"/>
    </location>
</feature>
<keyword evidence="2 5" id="KW-0812">Transmembrane</keyword>
<dbReference type="InterPro" id="IPR002657">
    <property type="entry name" value="BilAc:Na_symport/Acr3"/>
</dbReference>
<feature type="transmembrane region" description="Helical" evidence="5">
    <location>
        <begin position="171"/>
        <end position="189"/>
    </location>
</feature>
<feature type="transmembrane region" description="Helical" evidence="5">
    <location>
        <begin position="233"/>
        <end position="255"/>
    </location>
</feature>
<gene>
    <name evidence="6" type="ORF">SAMN05660413_01809</name>
</gene>
<dbReference type="Pfam" id="PF01758">
    <property type="entry name" value="SBF"/>
    <property type="match status" value="1"/>
</dbReference>
<dbReference type="OrthoDB" id="9806785at2"/>
<dbReference type="Proteomes" id="UP000199153">
    <property type="component" value="Unassembled WGS sequence"/>
</dbReference>
<keyword evidence="4 5" id="KW-0472">Membrane</keyword>
<keyword evidence="3 5" id="KW-1133">Transmembrane helix</keyword>
<comment type="subcellular location">
    <subcellularLocation>
        <location evidence="1">Membrane</location>
        <topology evidence="1">Multi-pass membrane protein</topology>
    </subcellularLocation>
</comment>
<evidence type="ECO:0000256" key="1">
    <source>
        <dbReference type="ARBA" id="ARBA00004141"/>
    </source>
</evidence>
<accession>A0A1I5ADT6</accession>
<dbReference type="InterPro" id="IPR038770">
    <property type="entry name" value="Na+/solute_symporter_sf"/>
</dbReference>
<name>A0A1I5ADT6_9FLAO</name>
<evidence type="ECO:0000256" key="5">
    <source>
        <dbReference type="SAM" id="Phobius"/>
    </source>
</evidence>
<dbReference type="GO" id="GO:0016020">
    <property type="term" value="C:membrane"/>
    <property type="evidence" value="ECO:0007669"/>
    <property type="project" value="UniProtKB-SubCell"/>
</dbReference>
<dbReference type="InterPro" id="IPR004710">
    <property type="entry name" value="Bilac:Na_transpt"/>
</dbReference>
<protein>
    <submittedName>
        <fullName evidence="6">Bile acid:Na+ symporter, BASS family</fullName>
    </submittedName>
</protein>
<dbReference type="PANTHER" id="PTHR10361">
    <property type="entry name" value="SODIUM-BILE ACID COTRANSPORTER"/>
    <property type="match status" value="1"/>
</dbReference>
<feature type="transmembrane region" description="Helical" evidence="5">
    <location>
        <begin position="38"/>
        <end position="60"/>
    </location>
</feature>
<evidence type="ECO:0000313" key="7">
    <source>
        <dbReference type="Proteomes" id="UP000199153"/>
    </source>
</evidence>
<organism evidence="6 7">
    <name type="scientific">Salegentibacter flavus</name>
    <dbReference type="NCBI Taxonomy" id="287099"/>
    <lineage>
        <taxon>Bacteria</taxon>
        <taxon>Pseudomonadati</taxon>
        <taxon>Bacteroidota</taxon>
        <taxon>Flavobacteriia</taxon>
        <taxon>Flavobacteriales</taxon>
        <taxon>Flavobacteriaceae</taxon>
        <taxon>Salegentibacter</taxon>
    </lineage>
</organism>
<dbReference type="EMBL" id="FOVL01000010">
    <property type="protein sequence ID" value="SFN60587.1"/>
    <property type="molecule type" value="Genomic_DNA"/>
</dbReference>
<evidence type="ECO:0000256" key="2">
    <source>
        <dbReference type="ARBA" id="ARBA00022692"/>
    </source>
</evidence>
<evidence type="ECO:0000313" key="6">
    <source>
        <dbReference type="EMBL" id="SFN60587.1"/>
    </source>
</evidence>
<feature type="transmembrane region" description="Helical" evidence="5">
    <location>
        <begin position="201"/>
        <end position="221"/>
    </location>
</feature>
<reference evidence="6 7" key="1">
    <citation type="submission" date="2016-10" db="EMBL/GenBank/DDBJ databases">
        <authorList>
            <person name="de Groot N.N."/>
        </authorList>
    </citation>
    <scope>NUCLEOTIDE SEQUENCE [LARGE SCALE GENOMIC DNA]</scope>
    <source>
        <strain evidence="6 7">DSM 17794</strain>
    </source>
</reference>
<sequence length="295" mass="33338">MQEVVNIIVPLSIAFIMLGIGLELCFRDFRRVFTHPRPVLTGLGNQLILLPLLTFALVYFWPMGKIYKVGFMLLAACPGGTASNLVTKMLKGKVALSVSLTAFNSFIIVFSIPFVMQLSFLLLGSDTKQFELKFTDTMQDVFLTVILPISLGILLNEYFGHKFTDKFHQALKYILPGIMLIAFLAVIFFDESQQEVNYLDHINLFIPLFLLNFITIATGYFSSRRLHLEHKAAYTIAIEMGLQNSVLALFIANQILKDKDLSLVAVLYSSFSLITTFLIAWGIKVYLNNRIKKVD</sequence>
<feature type="transmembrane region" description="Helical" evidence="5">
    <location>
        <begin position="6"/>
        <end position="26"/>
    </location>
</feature>
<keyword evidence="7" id="KW-1185">Reference proteome</keyword>
<feature type="transmembrane region" description="Helical" evidence="5">
    <location>
        <begin position="261"/>
        <end position="283"/>
    </location>
</feature>
<dbReference type="RefSeq" id="WP_093408586.1">
    <property type="nucleotide sequence ID" value="NZ_FOVL01000010.1"/>
</dbReference>
<dbReference type="Gene3D" id="1.20.1530.20">
    <property type="match status" value="1"/>
</dbReference>
<evidence type="ECO:0000256" key="3">
    <source>
        <dbReference type="ARBA" id="ARBA00022989"/>
    </source>
</evidence>
<feature type="transmembrane region" description="Helical" evidence="5">
    <location>
        <begin position="66"/>
        <end position="86"/>
    </location>
</feature>
<dbReference type="PANTHER" id="PTHR10361:SF24">
    <property type="entry name" value="P3 PROTEIN"/>
    <property type="match status" value="1"/>
</dbReference>
<feature type="transmembrane region" description="Helical" evidence="5">
    <location>
        <begin position="141"/>
        <end position="159"/>
    </location>
</feature>
<proteinExistence type="predicted"/>
<evidence type="ECO:0000256" key="4">
    <source>
        <dbReference type="ARBA" id="ARBA00023136"/>
    </source>
</evidence>